<dbReference type="EMBL" id="BMAT01003207">
    <property type="protein sequence ID" value="GFS21774.1"/>
    <property type="molecule type" value="Genomic_DNA"/>
</dbReference>
<feature type="region of interest" description="Disordered" evidence="1">
    <location>
        <begin position="185"/>
        <end position="209"/>
    </location>
</feature>
<feature type="compositionally biased region" description="Low complexity" evidence="1">
    <location>
        <begin position="65"/>
        <end position="87"/>
    </location>
</feature>
<feature type="compositionally biased region" description="Basic and acidic residues" evidence="1">
    <location>
        <begin position="442"/>
        <end position="451"/>
    </location>
</feature>
<dbReference type="PANTHER" id="PTHR48125:SF10">
    <property type="entry name" value="OS12G0136300 PROTEIN"/>
    <property type="match status" value="1"/>
</dbReference>
<sequence>MRLTRPDASVNSAASPSGSAPRAPPPSLDIARGRKPFKADHELFKRHPCGLPCPAPVNQRSHARPSSSSTTSPTSPIPPSSAVTSASCGSPALPPRHPIKSNNNHSHKHHHRSQKLHNNVNGNHHSHYTHTSDKHQHHENHMRRNSVSNGELSEVAWDSGYGSNFTETDNSIWRRDGDRCASDINVDRRGRQFSKRGPPIAPRSASASRVGCQEIFKPFLQRPLTQSSSSPPPDSSPNPQFLASPSPTSSLLLPPPPPSLLVTPPDSPSPELPPPPLPPPPPELESLEAATGKPLLPSLPPSPHQHGQDQSSLNQLAPKSVPQPSEQVMGTPPMHPSTRNASNNFVKRTLSDDDRNLQGKKLNLQETWNIARYCSKLKSGNENKMNSDKNFELCSIKRLSNLNPGSECMSSRHVDHDSSPPRYEDAIKRVSIFGTVVNGKLSEQRQDDASDSRYVGGGKDSEIGDGVGISKTTSDPHTSFKIASSAGASNKSRLGGTAPPTSEESGQSDSQPPPALQSSFVGNSIKQFEARAVNSNSNIFNSIVPSNCSNGDKYKPSQNTAVNGTKLSHRSVPLTKNSPGSQSNFQNHLNETGSGFDVTPQVRNNLLSGRPFKPVFSREDSHISDEVFWADDDSKERDDFEDQSSGSFDNIDREGRNLSKSSKSTASAISVRPVSSSSTSRPTSVADTENNKMIIMEFLV</sequence>
<feature type="compositionally biased region" description="Basic residues" evidence="1">
    <location>
        <begin position="105"/>
        <end position="115"/>
    </location>
</feature>
<feature type="region of interest" description="Disordered" evidence="1">
    <location>
        <begin position="634"/>
        <end position="688"/>
    </location>
</feature>
<dbReference type="AlphaFoldDB" id="A0AAV4JI48"/>
<evidence type="ECO:0000256" key="1">
    <source>
        <dbReference type="SAM" id="MobiDB-lite"/>
    </source>
</evidence>
<feature type="compositionally biased region" description="Polar residues" evidence="1">
    <location>
        <begin position="499"/>
        <end position="519"/>
    </location>
</feature>
<name>A0AAV4JI48_9GAST</name>
<feature type="compositionally biased region" description="Polar residues" evidence="1">
    <location>
        <begin position="308"/>
        <end position="328"/>
    </location>
</feature>
<comment type="caution">
    <text evidence="2">The sequence shown here is derived from an EMBL/GenBank/DDBJ whole genome shotgun (WGS) entry which is preliminary data.</text>
</comment>
<feature type="region of interest" description="Disordered" evidence="1">
    <location>
        <begin position="546"/>
        <end position="594"/>
    </location>
</feature>
<feature type="compositionally biased region" description="Low complexity" evidence="1">
    <location>
        <begin position="8"/>
        <end position="21"/>
    </location>
</feature>
<feature type="compositionally biased region" description="Polar residues" evidence="1">
    <location>
        <begin position="556"/>
        <end position="566"/>
    </location>
</feature>
<dbReference type="PANTHER" id="PTHR48125">
    <property type="entry name" value="LP07818P1"/>
    <property type="match status" value="1"/>
</dbReference>
<gene>
    <name evidence="2" type="ORF">ElyMa_001601200</name>
</gene>
<reference evidence="2 3" key="1">
    <citation type="journal article" date="2021" name="Elife">
        <title>Chloroplast acquisition without the gene transfer in kleptoplastic sea slugs, Plakobranchus ocellatus.</title>
        <authorList>
            <person name="Maeda T."/>
            <person name="Takahashi S."/>
            <person name="Yoshida T."/>
            <person name="Shimamura S."/>
            <person name="Takaki Y."/>
            <person name="Nagai Y."/>
            <person name="Toyoda A."/>
            <person name="Suzuki Y."/>
            <person name="Arimoto A."/>
            <person name="Ishii H."/>
            <person name="Satoh N."/>
            <person name="Nishiyama T."/>
            <person name="Hasebe M."/>
            <person name="Maruyama T."/>
            <person name="Minagawa J."/>
            <person name="Obokata J."/>
            <person name="Shigenobu S."/>
        </authorList>
    </citation>
    <scope>NUCLEOTIDE SEQUENCE [LARGE SCALE GENOMIC DNA]</scope>
</reference>
<evidence type="ECO:0000313" key="3">
    <source>
        <dbReference type="Proteomes" id="UP000762676"/>
    </source>
</evidence>
<feature type="compositionally biased region" description="Polar residues" evidence="1">
    <location>
        <begin position="574"/>
        <end position="593"/>
    </location>
</feature>
<feature type="compositionally biased region" description="Pro residues" evidence="1">
    <location>
        <begin position="253"/>
        <end position="283"/>
    </location>
</feature>
<feature type="compositionally biased region" description="Low complexity" evidence="1">
    <location>
        <begin position="659"/>
        <end position="684"/>
    </location>
</feature>
<evidence type="ECO:0000313" key="2">
    <source>
        <dbReference type="EMBL" id="GFS21774.1"/>
    </source>
</evidence>
<feature type="region of interest" description="Disordered" evidence="1">
    <location>
        <begin position="223"/>
        <end position="342"/>
    </location>
</feature>
<accession>A0AAV4JI48</accession>
<organism evidence="2 3">
    <name type="scientific">Elysia marginata</name>
    <dbReference type="NCBI Taxonomy" id="1093978"/>
    <lineage>
        <taxon>Eukaryota</taxon>
        <taxon>Metazoa</taxon>
        <taxon>Spiralia</taxon>
        <taxon>Lophotrochozoa</taxon>
        <taxon>Mollusca</taxon>
        <taxon>Gastropoda</taxon>
        <taxon>Heterobranchia</taxon>
        <taxon>Euthyneura</taxon>
        <taxon>Panpulmonata</taxon>
        <taxon>Sacoglossa</taxon>
        <taxon>Placobranchoidea</taxon>
        <taxon>Plakobranchidae</taxon>
        <taxon>Elysia</taxon>
    </lineage>
</organism>
<protein>
    <submittedName>
        <fullName evidence="2">Uncharacterized protein</fullName>
    </submittedName>
</protein>
<feature type="region of interest" description="Disordered" evidence="1">
    <location>
        <begin position="442"/>
        <end position="519"/>
    </location>
</feature>
<keyword evidence="3" id="KW-1185">Reference proteome</keyword>
<feature type="region of interest" description="Disordered" evidence="1">
    <location>
        <begin position="1"/>
        <end position="148"/>
    </location>
</feature>
<proteinExistence type="predicted"/>
<dbReference type="Proteomes" id="UP000762676">
    <property type="component" value="Unassembled WGS sequence"/>
</dbReference>